<accession>A0ABW5NUW2</accession>
<proteinExistence type="predicted"/>
<sequence length="203" mass="23266">MKTLLTTIILLLSFVLSAQSGRDRVMLQQIAALKTYGNYLKKGYRIARDGLNFIGELKDGELNLHNLFFEGLDNVSPFVQDYPKAGAIVTMNARITELQEKLSGQLDDALFYGNEKDYIRRVITRVLEGCADDLEELEAVLSQTGYTAHDAERIDRIDVLYANTEDRYRFARDFYDQCLLLVNGRAREARNIQQSERLYNLNP</sequence>
<evidence type="ECO:0000313" key="2">
    <source>
        <dbReference type="Proteomes" id="UP001597480"/>
    </source>
</evidence>
<dbReference type="RefSeq" id="WP_379821088.1">
    <property type="nucleotide sequence ID" value="NZ_JBHUMD010000026.1"/>
</dbReference>
<protein>
    <recommendedName>
        <fullName evidence="3">TerB family tellurite resistance protein</fullName>
    </recommendedName>
</protein>
<keyword evidence="2" id="KW-1185">Reference proteome</keyword>
<dbReference type="EMBL" id="JBHUMD010000026">
    <property type="protein sequence ID" value="MFD2602660.1"/>
    <property type="molecule type" value="Genomic_DNA"/>
</dbReference>
<organism evidence="1 2">
    <name type="scientific">Flavobacterium suzhouense</name>
    <dbReference type="NCBI Taxonomy" id="1529638"/>
    <lineage>
        <taxon>Bacteria</taxon>
        <taxon>Pseudomonadati</taxon>
        <taxon>Bacteroidota</taxon>
        <taxon>Flavobacteriia</taxon>
        <taxon>Flavobacteriales</taxon>
        <taxon>Flavobacteriaceae</taxon>
        <taxon>Flavobacterium</taxon>
    </lineage>
</organism>
<gene>
    <name evidence="1" type="ORF">ACFSR3_11380</name>
</gene>
<evidence type="ECO:0008006" key="3">
    <source>
        <dbReference type="Google" id="ProtNLM"/>
    </source>
</evidence>
<comment type="caution">
    <text evidence="1">The sequence shown here is derived from an EMBL/GenBank/DDBJ whole genome shotgun (WGS) entry which is preliminary data.</text>
</comment>
<evidence type="ECO:0000313" key="1">
    <source>
        <dbReference type="EMBL" id="MFD2602660.1"/>
    </source>
</evidence>
<reference evidence="2" key="1">
    <citation type="journal article" date="2019" name="Int. J. Syst. Evol. Microbiol.">
        <title>The Global Catalogue of Microorganisms (GCM) 10K type strain sequencing project: providing services to taxonomists for standard genome sequencing and annotation.</title>
        <authorList>
            <consortium name="The Broad Institute Genomics Platform"/>
            <consortium name="The Broad Institute Genome Sequencing Center for Infectious Disease"/>
            <person name="Wu L."/>
            <person name="Ma J."/>
        </authorList>
    </citation>
    <scope>NUCLEOTIDE SEQUENCE [LARGE SCALE GENOMIC DNA]</scope>
    <source>
        <strain evidence="2">KCTC 42107</strain>
    </source>
</reference>
<name>A0ABW5NUW2_9FLAO</name>
<dbReference type="Proteomes" id="UP001597480">
    <property type="component" value="Unassembled WGS sequence"/>
</dbReference>